<comment type="caution">
    <text evidence="1">The sequence shown here is derived from an EMBL/GenBank/DDBJ whole genome shotgun (WGS) entry which is preliminary data.</text>
</comment>
<accession>A0A8J2NXP6</accession>
<gene>
    <name evidence="1" type="ORF">AFUS01_LOCUS13111</name>
</gene>
<evidence type="ECO:0000313" key="2">
    <source>
        <dbReference type="Proteomes" id="UP000708208"/>
    </source>
</evidence>
<dbReference type="AlphaFoldDB" id="A0A8J2NXP6"/>
<organism evidence="1 2">
    <name type="scientific">Allacma fusca</name>
    <dbReference type="NCBI Taxonomy" id="39272"/>
    <lineage>
        <taxon>Eukaryota</taxon>
        <taxon>Metazoa</taxon>
        <taxon>Ecdysozoa</taxon>
        <taxon>Arthropoda</taxon>
        <taxon>Hexapoda</taxon>
        <taxon>Collembola</taxon>
        <taxon>Symphypleona</taxon>
        <taxon>Sminthuridae</taxon>
        <taxon>Allacma</taxon>
    </lineage>
</organism>
<name>A0A8J2NXP6_9HEXA</name>
<protein>
    <submittedName>
        <fullName evidence="1">Uncharacterized protein</fullName>
    </submittedName>
</protein>
<dbReference type="EMBL" id="CAJVCH010105477">
    <property type="protein sequence ID" value="CAG7724069.1"/>
    <property type="molecule type" value="Genomic_DNA"/>
</dbReference>
<sequence>MDCTISLRVHPKELARSEIYQCTKNQCFSVNLLCWKFKLKKIQRHLHFALDVIVAELTNDPACNCSLPNTQYESSPESNSGNYKTLGVCASSGYSFLDACWLDAYNEIFNQSVTTAPDSDYRNSETLLNHCLLSSEQCLHGVQVLHCGPCGINCSQIVRRADCLVPSSSIKCIVNPQPPTAPNAEPCATDCNNNTPPAITCTYDLVRQNFLTFNNPCIVNCTVLFRLHQLEKLYGNEGLGGCSCV</sequence>
<proteinExistence type="predicted"/>
<keyword evidence="2" id="KW-1185">Reference proteome</keyword>
<evidence type="ECO:0000313" key="1">
    <source>
        <dbReference type="EMBL" id="CAG7724069.1"/>
    </source>
</evidence>
<reference evidence="1" key="1">
    <citation type="submission" date="2021-06" db="EMBL/GenBank/DDBJ databases">
        <authorList>
            <person name="Hodson N. C."/>
            <person name="Mongue J. A."/>
            <person name="Jaron S. K."/>
        </authorList>
    </citation>
    <scope>NUCLEOTIDE SEQUENCE</scope>
</reference>
<dbReference type="Proteomes" id="UP000708208">
    <property type="component" value="Unassembled WGS sequence"/>
</dbReference>